<comment type="caution">
    <text evidence="3">The sequence shown here is derived from an EMBL/GenBank/DDBJ whole genome shotgun (WGS) entry which is preliminary data.</text>
</comment>
<name>A0A8J5YEL9_9ROSI</name>
<dbReference type="Proteomes" id="UP000701853">
    <property type="component" value="Chromosome 7"/>
</dbReference>
<proteinExistence type="predicted"/>
<dbReference type="GO" id="GO:0071944">
    <property type="term" value="C:cell periphery"/>
    <property type="evidence" value="ECO:0007669"/>
    <property type="project" value="TreeGrafter"/>
</dbReference>
<keyword evidence="2" id="KW-1133">Transmembrane helix</keyword>
<dbReference type="OrthoDB" id="1847243at2759"/>
<dbReference type="AlphaFoldDB" id="A0A8J5YEL9"/>
<dbReference type="GO" id="GO:0009723">
    <property type="term" value="P:response to ethylene"/>
    <property type="evidence" value="ECO:0007669"/>
    <property type="project" value="TreeGrafter"/>
</dbReference>
<dbReference type="Pfam" id="PF01190">
    <property type="entry name" value="Pollen_Ole_e_1"/>
    <property type="match status" value="1"/>
</dbReference>
<organism evidence="3 4">
    <name type="scientific">Gossypium anomalum</name>
    <dbReference type="NCBI Taxonomy" id="47600"/>
    <lineage>
        <taxon>Eukaryota</taxon>
        <taxon>Viridiplantae</taxon>
        <taxon>Streptophyta</taxon>
        <taxon>Embryophyta</taxon>
        <taxon>Tracheophyta</taxon>
        <taxon>Spermatophyta</taxon>
        <taxon>Magnoliopsida</taxon>
        <taxon>eudicotyledons</taxon>
        <taxon>Gunneridae</taxon>
        <taxon>Pentapetalae</taxon>
        <taxon>rosids</taxon>
        <taxon>malvids</taxon>
        <taxon>Malvales</taxon>
        <taxon>Malvaceae</taxon>
        <taxon>Malvoideae</taxon>
        <taxon>Gossypium</taxon>
    </lineage>
</organism>
<gene>
    <name evidence="3" type="ORF">CXB51_016776</name>
</gene>
<keyword evidence="1" id="KW-0732">Signal</keyword>
<evidence type="ECO:0000256" key="2">
    <source>
        <dbReference type="SAM" id="Phobius"/>
    </source>
</evidence>
<feature type="transmembrane region" description="Helical" evidence="2">
    <location>
        <begin position="52"/>
        <end position="74"/>
    </location>
</feature>
<dbReference type="EMBL" id="JAHUZN010000007">
    <property type="protein sequence ID" value="KAG8488771.1"/>
    <property type="molecule type" value="Genomic_DNA"/>
</dbReference>
<sequence length="223" mass="24564">MLLVVQATKFISISILFFIPCNGVIGIFFSIKSEASYIFPSFQFHIIEINMVPTRFFFAATLLLLSSLVIVAAIDYSQGSESVGKSMPKAKEKPLPIGVEGHILCKSGTSSAAPIQGAVARITCVAVDELGYETAPFSFSSDATDENGYFFATLTPPEINDKMQLRECKAFLENSPLEACKVPTDMNKGIRGAILNSHRVLDQRKMRLYWVGPFFYTSESDGY</sequence>
<protein>
    <recommendedName>
        <fullName evidence="5">Proline-rich protein 3-like</fullName>
    </recommendedName>
</protein>
<keyword evidence="4" id="KW-1185">Reference proteome</keyword>
<feature type="transmembrane region" description="Helical" evidence="2">
    <location>
        <begin position="12"/>
        <end position="31"/>
    </location>
</feature>
<evidence type="ECO:0000313" key="4">
    <source>
        <dbReference type="Proteomes" id="UP000701853"/>
    </source>
</evidence>
<keyword evidence="2" id="KW-0472">Membrane</keyword>
<dbReference type="PANTHER" id="PTHR33470:SF50">
    <property type="entry name" value="PROLINE-RICH PROTEIN 1-RELATED"/>
    <property type="match status" value="1"/>
</dbReference>
<evidence type="ECO:0000256" key="1">
    <source>
        <dbReference type="ARBA" id="ARBA00022729"/>
    </source>
</evidence>
<reference evidence="3 4" key="1">
    <citation type="journal article" date="2021" name="bioRxiv">
        <title>The Gossypium anomalum genome as a resource for cotton improvement and evolutionary analysis of hybrid incompatibility.</title>
        <authorList>
            <person name="Grover C.E."/>
            <person name="Yuan D."/>
            <person name="Arick M.A."/>
            <person name="Miller E.R."/>
            <person name="Hu G."/>
            <person name="Peterson D.G."/>
            <person name="Wendel J.F."/>
            <person name="Udall J.A."/>
        </authorList>
    </citation>
    <scope>NUCLEOTIDE SEQUENCE [LARGE SCALE GENOMIC DNA]</scope>
    <source>
        <strain evidence="3">JFW-Udall</strain>
        <tissue evidence="3">Leaf</tissue>
    </source>
</reference>
<accession>A0A8J5YEL9</accession>
<evidence type="ECO:0008006" key="5">
    <source>
        <dbReference type="Google" id="ProtNLM"/>
    </source>
</evidence>
<keyword evidence="2" id="KW-0812">Transmembrane</keyword>
<evidence type="ECO:0000313" key="3">
    <source>
        <dbReference type="EMBL" id="KAG8488771.1"/>
    </source>
</evidence>
<dbReference type="PANTHER" id="PTHR33470">
    <property type="entry name" value="OS01G0164075 PROTEIN"/>
    <property type="match status" value="1"/>
</dbReference>